<proteinExistence type="predicted"/>
<keyword evidence="2" id="KW-1185">Reference proteome</keyword>
<name>A0AA38SKU3_9ASTR</name>
<dbReference type="Proteomes" id="UP001172457">
    <property type="component" value="Chromosome 6"/>
</dbReference>
<comment type="caution">
    <text evidence="1">The sequence shown here is derived from an EMBL/GenBank/DDBJ whole genome shotgun (WGS) entry which is preliminary data.</text>
</comment>
<dbReference type="EMBL" id="JARYMX010000006">
    <property type="protein sequence ID" value="KAJ9543729.1"/>
    <property type="molecule type" value="Genomic_DNA"/>
</dbReference>
<gene>
    <name evidence="1" type="ORF">OSB04_023436</name>
</gene>
<dbReference type="AlphaFoldDB" id="A0AA38SKU3"/>
<evidence type="ECO:0000313" key="1">
    <source>
        <dbReference type="EMBL" id="KAJ9543729.1"/>
    </source>
</evidence>
<sequence>MDVKIVFLNGELDEEIYKQQANNLKGLLLKVKKTRNREYQCRLLDVAAFTGLLPHLQVVAKVV</sequence>
<evidence type="ECO:0000313" key="2">
    <source>
        <dbReference type="Proteomes" id="UP001172457"/>
    </source>
</evidence>
<reference evidence="1" key="1">
    <citation type="submission" date="2023-03" db="EMBL/GenBank/DDBJ databases">
        <title>Chromosome-scale reference genome and RAD-based genetic map of yellow starthistle (Centaurea solstitialis) reveal putative structural variation and QTLs associated with invader traits.</title>
        <authorList>
            <person name="Reatini B."/>
            <person name="Cang F.A."/>
            <person name="Jiang Q."/>
            <person name="Mckibben M.T.W."/>
            <person name="Barker M.S."/>
            <person name="Rieseberg L.H."/>
            <person name="Dlugosch K.M."/>
        </authorList>
    </citation>
    <scope>NUCLEOTIDE SEQUENCE</scope>
    <source>
        <strain evidence="1">CAN-66</strain>
        <tissue evidence="1">Leaf</tissue>
    </source>
</reference>
<protein>
    <submittedName>
        <fullName evidence="1">Uncharacterized protein</fullName>
    </submittedName>
</protein>
<organism evidence="1 2">
    <name type="scientific">Centaurea solstitialis</name>
    <name type="common">yellow star-thistle</name>
    <dbReference type="NCBI Taxonomy" id="347529"/>
    <lineage>
        <taxon>Eukaryota</taxon>
        <taxon>Viridiplantae</taxon>
        <taxon>Streptophyta</taxon>
        <taxon>Embryophyta</taxon>
        <taxon>Tracheophyta</taxon>
        <taxon>Spermatophyta</taxon>
        <taxon>Magnoliopsida</taxon>
        <taxon>eudicotyledons</taxon>
        <taxon>Gunneridae</taxon>
        <taxon>Pentapetalae</taxon>
        <taxon>asterids</taxon>
        <taxon>campanulids</taxon>
        <taxon>Asterales</taxon>
        <taxon>Asteraceae</taxon>
        <taxon>Carduoideae</taxon>
        <taxon>Cardueae</taxon>
        <taxon>Centaureinae</taxon>
        <taxon>Centaurea</taxon>
    </lineage>
</organism>
<accession>A0AA38SKU3</accession>